<evidence type="ECO:0000313" key="3">
    <source>
        <dbReference type="Proteomes" id="UP000275408"/>
    </source>
</evidence>
<reference evidence="2 3" key="1">
    <citation type="journal article" date="2018" name="Sci. Rep.">
        <title>Comparative analysis of the Pocillopora damicornis genome highlights role of immune system in coral evolution.</title>
        <authorList>
            <person name="Cunning R."/>
            <person name="Bay R.A."/>
            <person name="Gillette P."/>
            <person name="Baker A.C."/>
            <person name="Traylor-Knowles N."/>
        </authorList>
    </citation>
    <scope>NUCLEOTIDE SEQUENCE [LARGE SCALE GENOMIC DNA]</scope>
    <source>
        <strain evidence="2">RSMAS</strain>
        <tissue evidence="2">Whole animal</tissue>
    </source>
</reference>
<dbReference type="Proteomes" id="UP000275408">
    <property type="component" value="Unassembled WGS sequence"/>
</dbReference>
<gene>
    <name evidence="2" type="ORF">pdam_00010049</name>
</gene>
<keyword evidence="1" id="KW-1133">Transmembrane helix</keyword>
<keyword evidence="1" id="KW-0812">Transmembrane</keyword>
<feature type="transmembrane region" description="Helical" evidence="1">
    <location>
        <begin position="41"/>
        <end position="59"/>
    </location>
</feature>
<keyword evidence="3" id="KW-1185">Reference proteome</keyword>
<evidence type="ECO:0000256" key="1">
    <source>
        <dbReference type="SAM" id="Phobius"/>
    </source>
</evidence>
<evidence type="ECO:0000313" key="2">
    <source>
        <dbReference type="EMBL" id="RMX36485.1"/>
    </source>
</evidence>
<proteinExistence type="predicted"/>
<keyword evidence="1" id="KW-0472">Membrane</keyword>
<protein>
    <submittedName>
        <fullName evidence="2">Uncharacterized protein</fullName>
    </submittedName>
</protein>
<feature type="transmembrane region" description="Helical" evidence="1">
    <location>
        <begin position="105"/>
        <end position="127"/>
    </location>
</feature>
<dbReference type="EMBL" id="RCHS01004322">
    <property type="protein sequence ID" value="RMX36485.1"/>
    <property type="molecule type" value="Genomic_DNA"/>
</dbReference>
<comment type="caution">
    <text evidence="2">The sequence shown here is derived from an EMBL/GenBank/DDBJ whole genome shotgun (WGS) entry which is preliminary data.</text>
</comment>
<sequence length="132" mass="14380">MGPHSGTCLARFKLGFNYYALNGVPTTRGLCLCLNRFPRNLMFLLMLSVISYISITSLLPGGSLTGLRTLPTPIFPDLTPGAGALDTFSVSWKGENNWLVPPAHYIIRVIQHLLVCGSVGILVAPYWPSNAF</sequence>
<dbReference type="AlphaFoldDB" id="A0A3M6T5B2"/>
<accession>A0A3M6T5B2</accession>
<organism evidence="2 3">
    <name type="scientific">Pocillopora damicornis</name>
    <name type="common">Cauliflower coral</name>
    <name type="synonym">Millepora damicornis</name>
    <dbReference type="NCBI Taxonomy" id="46731"/>
    <lineage>
        <taxon>Eukaryota</taxon>
        <taxon>Metazoa</taxon>
        <taxon>Cnidaria</taxon>
        <taxon>Anthozoa</taxon>
        <taxon>Hexacorallia</taxon>
        <taxon>Scleractinia</taxon>
        <taxon>Astrocoeniina</taxon>
        <taxon>Pocilloporidae</taxon>
        <taxon>Pocillopora</taxon>
    </lineage>
</organism>
<name>A0A3M6T5B2_POCDA</name>